<dbReference type="EMBL" id="CM041533">
    <property type="protein sequence ID" value="KAI3375228.1"/>
    <property type="molecule type" value="Genomic_DNA"/>
</dbReference>
<reference evidence="1" key="1">
    <citation type="submission" date="2022-04" db="EMBL/GenBank/DDBJ databases">
        <title>Jade perch genome.</title>
        <authorList>
            <person name="Chao B."/>
        </authorList>
    </citation>
    <scope>NUCLEOTIDE SEQUENCE</scope>
    <source>
        <strain evidence="1">CB-2022</strain>
    </source>
</reference>
<dbReference type="Proteomes" id="UP000831701">
    <property type="component" value="Chromosome 3"/>
</dbReference>
<gene>
    <name evidence="1" type="ORF">L3Q82_021730</name>
</gene>
<evidence type="ECO:0000313" key="2">
    <source>
        <dbReference type="Proteomes" id="UP000831701"/>
    </source>
</evidence>
<accession>A0ACB8X556</accession>
<sequence>MWKLLWRQRVRHESLFWLLQEPMGHGGLMSAPSWVGAAVAKDLRTAGISTLGALMEYTGPDLQETAGLAAGLGWRSQRIVGRLLSHWRACLTGQERHMLGEYSRGLTAPCSDDPFPSLHHLPQLKPTGSKAKQEQETLVGWEELPFANEVTPMTEYCTQESSKDLTTFRVPNGLYRFTVMPFGLHGAPATFQRLMDQVLRGAEDYAAAYIDDIVIYRRTWKEHVRHLADVFHRVKNAGLVINAKKCHIAKPEVQYLVIGGGGIRPQVGKVEAIASSPLPNTKRRLRSFLGQSALSWLIVLLGP</sequence>
<proteinExistence type="predicted"/>
<protein>
    <submittedName>
        <fullName evidence="1">Uncharacterized protein</fullName>
    </submittedName>
</protein>
<organism evidence="1 2">
    <name type="scientific">Scortum barcoo</name>
    <name type="common">barcoo grunter</name>
    <dbReference type="NCBI Taxonomy" id="214431"/>
    <lineage>
        <taxon>Eukaryota</taxon>
        <taxon>Metazoa</taxon>
        <taxon>Chordata</taxon>
        <taxon>Craniata</taxon>
        <taxon>Vertebrata</taxon>
        <taxon>Euteleostomi</taxon>
        <taxon>Actinopterygii</taxon>
        <taxon>Neopterygii</taxon>
        <taxon>Teleostei</taxon>
        <taxon>Neoteleostei</taxon>
        <taxon>Acanthomorphata</taxon>
        <taxon>Eupercaria</taxon>
        <taxon>Centrarchiformes</taxon>
        <taxon>Terapontoidei</taxon>
        <taxon>Terapontidae</taxon>
        <taxon>Scortum</taxon>
    </lineage>
</organism>
<keyword evidence="2" id="KW-1185">Reference proteome</keyword>
<comment type="caution">
    <text evidence="1">The sequence shown here is derived from an EMBL/GenBank/DDBJ whole genome shotgun (WGS) entry which is preliminary data.</text>
</comment>
<evidence type="ECO:0000313" key="1">
    <source>
        <dbReference type="EMBL" id="KAI3375228.1"/>
    </source>
</evidence>
<name>A0ACB8X556_9TELE</name>